<dbReference type="SUPFAM" id="SSF54637">
    <property type="entry name" value="Thioesterase/thiol ester dehydrase-isomerase"/>
    <property type="match status" value="1"/>
</dbReference>
<dbReference type="Pfam" id="PF03061">
    <property type="entry name" value="4HBT"/>
    <property type="match status" value="1"/>
</dbReference>
<dbReference type="Proteomes" id="UP001164286">
    <property type="component" value="Unassembled WGS sequence"/>
</dbReference>
<organism evidence="4 5">
    <name type="scientific">Dioszegia hungarica</name>
    <dbReference type="NCBI Taxonomy" id="4972"/>
    <lineage>
        <taxon>Eukaryota</taxon>
        <taxon>Fungi</taxon>
        <taxon>Dikarya</taxon>
        <taxon>Basidiomycota</taxon>
        <taxon>Agaricomycotina</taxon>
        <taxon>Tremellomycetes</taxon>
        <taxon>Tremellales</taxon>
        <taxon>Bulleribasidiaceae</taxon>
        <taxon>Dioszegia</taxon>
    </lineage>
</organism>
<sequence length="221" mass="24245">MILLASPPSEFGGTVGFDFTASSRTPLGLGKPRYPVDVLSALVSSLCASPNQRAMKPTEEHEAAWQAFAQVMRFNSSAVKYLQISELDEFPVADKRGRKMIDGWKINWEGKIPPEWDNGNGSMHGAQSAWLVDVCTSAAILLHTTDEFWGPPLRAGVSLNINMTYYHPAIIGTDILVEVEVLKCSATTANLSCNILEKGTRKLLASGTHLKAWRPINRSKM</sequence>
<dbReference type="PANTHER" id="PTHR21660:SF1">
    <property type="entry name" value="ACYL-COENZYME A THIOESTERASE 13"/>
    <property type="match status" value="1"/>
</dbReference>
<keyword evidence="2" id="KW-0378">Hydrolase</keyword>
<name>A0AA38H5E6_9TREE</name>
<comment type="similarity">
    <text evidence="1">Belongs to the thioesterase PaaI family.</text>
</comment>
<feature type="domain" description="Thioesterase" evidence="3">
    <location>
        <begin position="120"/>
        <end position="201"/>
    </location>
</feature>
<dbReference type="AlphaFoldDB" id="A0AA38H5E6"/>
<dbReference type="InterPro" id="IPR006683">
    <property type="entry name" value="Thioestr_dom"/>
</dbReference>
<evidence type="ECO:0000256" key="1">
    <source>
        <dbReference type="ARBA" id="ARBA00008324"/>
    </source>
</evidence>
<dbReference type="PANTHER" id="PTHR21660">
    <property type="entry name" value="THIOESTERASE SUPERFAMILY MEMBER-RELATED"/>
    <property type="match status" value="1"/>
</dbReference>
<keyword evidence="5" id="KW-1185">Reference proteome</keyword>
<dbReference type="GO" id="GO:0047617">
    <property type="term" value="F:fatty acyl-CoA hydrolase activity"/>
    <property type="evidence" value="ECO:0007669"/>
    <property type="project" value="InterPro"/>
</dbReference>
<evidence type="ECO:0000259" key="3">
    <source>
        <dbReference type="Pfam" id="PF03061"/>
    </source>
</evidence>
<dbReference type="EMBL" id="JAKWFO010000007">
    <property type="protein sequence ID" value="KAI9634375.1"/>
    <property type="molecule type" value="Genomic_DNA"/>
</dbReference>
<protein>
    <recommendedName>
        <fullName evidence="3">Thioesterase domain-containing protein</fullName>
    </recommendedName>
</protein>
<dbReference type="InterPro" id="IPR029069">
    <property type="entry name" value="HotDog_dom_sf"/>
</dbReference>
<evidence type="ECO:0000313" key="4">
    <source>
        <dbReference type="EMBL" id="KAI9634375.1"/>
    </source>
</evidence>
<dbReference type="InterPro" id="IPR039298">
    <property type="entry name" value="ACOT13"/>
</dbReference>
<dbReference type="CDD" id="cd03443">
    <property type="entry name" value="PaaI_thioesterase"/>
    <property type="match status" value="1"/>
</dbReference>
<gene>
    <name evidence="4" type="ORF">MKK02DRAFT_37906</name>
</gene>
<dbReference type="Gene3D" id="3.10.129.10">
    <property type="entry name" value="Hotdog Thioesterase"/>
    <property type="match status" value="1"/>
</dbReference>
<evidence type="ECO:0000256" key="2">
    <source>
        <dbReference type="ARBA" id="ARBA00022801"/>
    </source>
</evidence>
<proteinExistence type="inferred from homology"/>
<comment type="caution">
    <text evidence="4">The sequence shown here is derived from an EMBL/GenBank/DDBJ whole genome shotgun (WGS) entry which is preliminary data.</text>
</comment>
<dbReference type="RefSeq" id="XP_052944152.1">
    <property type="nucleotide sequence ID" value="XM_053089834.1"/>
</dbReference>
<evidence type="ECO:0000313" key="5">
    <source>
        <dbReference type="Proteomes" id="UP001164286"/>
    </source>
</evidence>
<accession>A0AA38H5E6</accession>
<dbReference type="GeneID" id="77729039"/>
<reference evidence="4" key="1">
    <citation type="journal article" date="2022" name="G3 (Bethesda)">
        <title>High quality genome of the basidiomycete yeast Dioszegia hungarica PDD-24b-2 isolated from cloud water.</title>
        <authorList>
            <person name="Jarrige D."/>
            <person name="Haridas S."/>
            <person name="Bleykasten-Grosshans C."/>
            <person name="Joly M."/>
            <person name="Nadalig T."/>
            <person name="Sancelme M."/>
            <person name="Vuilleumier S."/>
            <person name="Grigoriev I.V."/>
            <person name="Amato P."/>
            <person name="Bringel F."/>
        </authorList>
    </citation>
    <scope>NUCLEOTIDE SEQUENCE</scope>
    <source>
        <strain evidence="4">PDD-24b-2</strain>
    </source>
</reference>